<feature type="region of interest" description="Disordered" evidence="1">
    <location>
        <begin position="101"/>
        <end position="123"/>
    </location>
</feature>
<dbReference type="InterPro" id="IPR003772">
    <property type="entry name" value="YceD"/>
</dbReference>
<dbReference type="EMBL" id="BSNS01000020">
    <property type="protein sequence ID" value="GLQ56295.1"/>
    <property type="molecule type" value="Genomic_DNA"/>
</dbReference>
<evidence type="ECO:0000256" key="1">
    <source>
        <dbReference type="SAM" id="MobiDB-lite"/>
    </source>
</evidence>
<accession>A0ABQ5W8L1</accession>
<feature type="region of interest" description="Disordered" evidence="1">
    <location>
        <begin position="151"/>
        <end position="183"/>
    </location>
</feature>
<evidence type="ECO:0000313" key="3">
    <source>
        <dbReference type="Proteomes" id="UP001156691"/>
    </source>
</evidence>
<sequence>MSRPLSPLLPDAVLRIDQIPPAGRTLSVKANDEALARLTERLKISALERLTAEIKISRFRGGLRAAGRIEATVVQPCVVTAERVTQEIDEPVDRVFLPTSQRARGSEPGSETFVDLEGEDPPDYFDGPELDLTELLVETLALAIDPYPRAPGASLESLELDPDDAETSPFARLKGLKPRSGDE</sequence>
<comment type="caution">
    <text evidence="2">The sequence shown here is derived from an EMBL/GenBank/DDBJ whole genome shotgun (WGS) entry which is preliminary data.</text>
</comment>
<feature type="compositionally biased region" description="Acidic residues" evidence="1">
    <location>
        <begin position="114"/>
        <end position="123"/>
    </location>
</feature>
<dbReference type="RefSeq" id="WP_284341714.1">
    <property type="nucleotide sequence ID" value="NZ_BSNS01000020.1"/>
</dbReference>
<reference evidence="3" key="1">
    <citation type="journal article" date="2019" name="Int. J. Syst. Evol. Microbiol.">
        <title>The Global Catalogue of Microorganisms (GCM) 10K type strain sequencing project: providing services to taxonomists for standard genome sequencing and annotation.</title>
        <authorList>
            <consortium name="The Broad Institute Genomics Platform"/>
            <consortium name="The Broad Institute Genome Sequencing Center for Infectious Disease"/>
            <person name="Wu L."/>
            <person name="Ma J."/>
        </authorList>
    </citation>
    <scope>NUCLEOTIDE SEQUENCE [LARGE SCALE GENOMIC DNA]</scope>
    <source>
        <strain evidence="3">NBRC 112416</strain>
    </source>
</reference>
<dbReference type="Proteomes" id="UP001156691">
    <property type="component" value="Unassembled WGS sequence"/>
</dbReference>
<organism evidence="2 3">
    <name type="scientific">Devosia nitrariae</name>
    <dbReference type="NCBI Taxonomy" id="2071872"/>
    <lineage>
        <taxon>Bacteria</taxon>
        <taxon>Pseudomonadati</taxon>
        <taxon>Pseudomonadota</taxon>
        <taxon>Alphaproteobacteria</taxon>
        <taxon>Hyphomicrobiales</taxon>
        <taxon>Devosiaceae</taxon>
        <taxon>Devosia</taxon>
    </lineage>
</organism>
<proteinExistence type="predicted"/>
<dbReference type="Pfam" id="PF02620">
    <property type="entry name" value="YceD"/>
    <property type="match status" value="1"/>
</dbReference>
<name>A0ABQ5W8L1_9HYPH</name>
<evidence type="ECO:0000313" key="2">
    <source>
        <dbReference type="EMBL" id="GLQ56295.1"/>
    </source>
</evidence>
<keyword evidence="3" id="KW-1185">Reference proteome</keyword>
<gene>
    <name evidence="2" type="ORF">GCM10010862_35540</name>
</gene>
<protein>
    <submittedName>
        <fullName evidence="2">Metal-binding protein</fullName>
    </submittedName>
</protein>